<dbReference type="InterPro" id="IPR012223">
    <property type="entry name" value="TEII"/>
</dbReference>
<dbReference type="InterPro" id="IPR001031">
    <property type="entry name" value="Thioesterase"/>
</dbReference>
<dbReference type="PANTHER" id="PTHR11487:SF0">
    <property type="entry name" value="S-ACYL FATTY ACID SYNTHASE THIOESTERASE, MEDIUM CHAIN"/>
    <property type="match status" value="1"/>
</dbReference>
<proteinExistence type="inferred from homology"/>
<comment type="caution">
    <text evidence="3">The sequence shown here is derived from an EMBL/GenBank/DDBJ whole genome shotgun (WGS) entry which is preliminary data.</text>
</comment>
<dbReference type="OrthoDB" id="8480037at2"/>
<comment type="similarity">
    <text evidence="1">Belongs to the thioesterase family.</text>
</comment>
<dbReference type="Proteomes" id="UP000268615">
    <property type="component" value="Unassembled WGS sequence"/>
</dbReference>
<dbReference type="GO" id="GO:0008610">
    <property type="term" value="P:lipid biosynthetic process"/>
    <property type="evidence" value="ECO:0007669"/>
    <property type="project" value="TreeGrafter"/>
</dbReference>
<evidence type="ECO:0000256" key="1">
    <source>
        <dbReference type="ARBA" id="ARBA00007169"/>
    </source>
</evidence>
<dbReference type="EMBL" id="RPOH01000064">
    <property type="protein sequence ID" value="RPH24126.1"/>
    <property type="molecule type" value="Genomic_DNA"/>
</dbReference>
<evidence type="ECO:0000313" key="4">
    <source>
        <dbReference type="Proteomes" id="UP000268615"/>
    </source>
</evidence>
<dbReference type="RefSeq" id="WP_124024858.1">
    <property type="nucleotide sequence ID" value="NZ_RPOH01000064.1"/>
</dbReference>
<protein>
    <submittedName>
        <fullName evidence="3">Thioesterase</fullName>
    </submittedName>
</protein>
<accession>A0A3N5E1J3</accession>
<gene>
    <name evidence="3" type="ORF">EHN07_14790</name>
</gene>
<evidence type="ECO:0000259" key="2">
    <source>
        <dbReference type="Pfam" id="PF00975"/>
    </source>
</evidence>
<reference evidence="3 4" key="1">
    <citation type="submission" date="2018-11" db="EMBL/GenBank/DDBJ databases">
        <title>Draft genome sequence of Buttiauxella warmboldiae CCUG 35512.</title>
        <authorList>
            <person name="Salva-Serra F."/>
            <person name="Marathe N."/>
            <person name="Moore E."/>
            <person name="Svensson L."/>
            <person name="Engstrom-Jakobsson H."/>
        </authorList>
    </citation>
    <scope>NUCLEOTIDE SEQUENCE [LARGE SCALE GENOMIC DNA]</scope>
    <source>
        <strain evidence="3 4">CCUG 35512</strain>
    </source>
</reference>
<evidence type="ECO:0000313" key="3">
    <source>
        <dbReference type="EMBL" id="RPH24126.1"/>
    </source>
</evidence>
<name>A0A3N5E1J3_9ENTR</name>
<dbReference type="SUPFAM" id="SSF53474">
    <property type="entry name" value="alpha/beta-Hydrolases"/>
    <property type="match status" value="1"/>
</dbReference>
<keyword evidence="4" id="KW-1185">Reference proteome</keyword>
<dbReference type="AlphaFoldDB" id="A0A3N5E1J3"/>
<sequence>MKSIIVSLGNIDNRARHSAPAIVVFPHAGGSPRFYAHWAKTLPHHQLWGVTYPGRDARLGDAPPATLQALACECAAYLDLLLDNAMPALLVGHSMGAWVAWETVRCLEKMTPDRSIMTVVSGQNPPDCPPGTCLHRQDDAALIADMKRQNPAHHALWAIPELRQLFLPTVREDYRLLETYRAESGTVADLTVVYGKDDNEIDRATIQRWRHASHGRYRTRRLPGGHFYLAAPDTSLPHYLSELLSC</sequence>
<dbReference type="InterPro" id="IPR029058">
    <property type="entry name" value="AB_hydrolase_fold"/>
</dbReference>
<dbReference type="Pfam" id="PF00975">
    <property type="entry name" value="Thioesterase"/>
    <property type="match status" value="1"/>
</dbReference>
<feature type="domain" description="Thioesterase" evidence="2">
    <location>
        <begin position="22"/>
        <end position="233"/>
    </location>
</feature>
<organism evidence="3 4">
    <name type="scientific">Buttiauxella warmboldiae</name>
    <dbReference type="NCBI Taxonomy" id="82993"/>
    <lineage>
        <taxon>Bacteria</taxon>
        <taxon>Pseudomonadati</taxon>
        <taxon>Pseudomonadota</taxon>
        <taxon>Gammaproteobacteria</taxon>
        <taxon>Enterobacterales</taxon>
        <taxon>Enterobacteriaceae</taxon>
        <taxon>Buttiauxella</taxon>
    </lineage>
</organism>
<dbReference type="Gene3D" id="3.40.50.1820">
    <property type="entry name" value="alpha/beta hydrolase"/>
    <property type="match status" value="1"/>
</dbReference>
<dbReference type="PANTHER" id="PTHR11487">
    <property type="entry name" value="THIOESTERASE"/>
    <property type="match status" value="1"/>
</dbReference>